<dbReference type="InterPro" id="IPR021137">
    <property type="entry name" value="Ribosomal_bL35-like"/>
</dbReference>
<evidence type="ECO:0000256" key="6">
    <source>
        <dbReference type="SAM" id="MobiDB-lite"/>
    </source>
</evidence>
<dbReference type="EMBL" id="JAVRIC010000011">
    <property type="protein sequence ID" value="MDT0497605.1"/>
    <property type="molecule type" value="Genomic_DNA"/>
</dbReference>
<proteinExistence type="inferred from homology"/>
<evidence type="ECO:0000313" key="7">
    <source>
        <dbReference type="EMBL" id="MDT0497605.1"/>
    </source>
</evidence>
<dbReference type="NCBIfam" id="TIGR00001">
    <property type="entry name" value="rpmI_bact"/>
    <property type="match status" value="1"/>
</dbReference>
<dbReference type="PANTHER" id="PTHR33343">
    <property type="entry name" value="54S RIBOSOMAL PROTEIN BL35M"/>
    <property type="match status" value="1"/>
</dbReference>
<dbReference type="InterPro" id="IPR018265">
    <property type="entry name" value="Ribosomal_bL35_CS"/>
</dbReference>
<dbReference type="SUPFAM" id="SSF143034">
    <property type="entry name" value="L35p-like"/>
    <property type="match status" value="1"/>
</dbReference>
<dbReference type="InterPro" id="IPR037229">
    <property type="entry name" value="Ribosomal_bL35_sf"/>
</dbReference>
<evidence type="ECO:0000256" key="2">
    <source>
        <dbReference type="ARBA" id="ARBA00022980"/>
    </source>
</evidence>
<feature type="region of interest" description="Disordered" evidence="6">
    <location>
        <begin position="1"/>
        <end position="23"/>
    </location>
</feature>
<dbReference type="Gene3D" id="4.10.410.60">
    <property type="match status" value="1"/>
</dbReference>
<keyword evidence="8" id="KW-1185">Reference proteome</keyword>
<dbReference type="PANTHER" id="PTHR33343:SF1">
    <property type="entry name" value="LARGE RIBOSOMAL SUBUNIT PROTEIN BL35M"/>
    <property type="match status" value="1"/>
</dbReference>
<gene>
    <name evidence="4 7" type="primary">rpmI</name>
    <name evidence="7" type="ORF">RM530_09550</name>
</gene>
<organism evidence="7 8">
    <name type="scientific">Banduia mediterranea</name>
    <dbReference type="NCBI Taxonomy" id="3075609"/>
    <lineage>
        <taxon>Bacteria</taxon>
        <taxon>Pseudomonadati</taxon>
        <taxon>Pseudomonadota</taxon>
        <taxon>Gammaproteobacteria</taxon>
        <taxon>Nevskiales</taxon>
        <taxon>Algiphilaceae</taxon>
        <taxon>Banduia</taxon>
    </lineage>
</organism>
<evidence type="ECO:0000256" key="3">
    <source>
        <dbReference type="ARBA" id="ARBA00023274"/>
    </source>
</evidence>
<dbReference type="RefSeq" id="WP_311364996.1">
    <property type="nucleotide sequence ID" value="NZ_JAVRIC010000011.1"/>
</dbReference>
<accession>A0ABU2WJ67</accession>
<name>A0ABU2WJ67_9GAMM</name>
<dbReference type="Proteomes" id="UP001254608">
    <property type="component" value="Unassembled WGS sequence"/>
</dbReference>
<dbReference type="PRINTS" id="PR00064">
    <property type="entry name" value="RIBOSOMALL35"/>
</dbReference>
<dbReference type="HAMAP" id="MF_00514">
    <property type="entry name" value="Ribosomal_bL35"/>
    <property type="match status" value="1"/>
</dbReference>
<keyword evidence="2 4" id="KW-0689">Ribosomal protein</keyword>
<comment type="caution">
    <text evidence="7">The sequence shown here is derived from an EMBL/GenBank/DDBJ whole genome shotgun (WGS) entry which is preliminary data.</text>
</comment>
<evidence type="ECO:0000256" key="5">
    <source>
        <dbReference type="RuleBase" id="RU000568"/>
    </source>
</evidence>
<sequence length="65" mass="7556">MPKIKTNRGAAKRFSRTGKGGFKRSFSHKRHILTKKPAKRIRQLRGPTMVHESDVREVRQLLPYA</sequence>
<reference evidence="7 8" key="1">
    <citation type="submission" date="2023-09" db="EMBL/GenBank/DDBJ databases">
        <authorList>
            <person name="Rey-Velasco X."/>
        </authorList>
    </citation>
    <scope>NUCLEOTIDE SEQUENCE [LARGE SCALE GENOMIC DNA]</scope>
    <source>
        <strain evidence="7 8">W345</strain>
    </source>
</reference>
<evidence type="ECO:0000256" key="1">
    <source>
        <dbReference type="ARBA" id="ARBA00006598"/>
    </source>
</evidence>
<evidence type="ECO:0000256" key="4">
    <source>
        <dbReference type="HAMAP-Rule" id="MF_00514"/>
    </source>
</evidence>
<comment type="similarity">
    <text evidence="1 4 5">Belongs to the bacterial ribosomal protein bL35 family.</text>
</comment>
<protein>
    <recommendedName>
        <fullName evidence="4">Large ribosomal subunit protein bL35</fullName>
    </recommendedName>
</protein>
<dbReference type="PROSITE" id="PS00936">
    <property type="entry name" value="RIBOSOMAL_L35"/>
    <property type="match status" value="1"/>
</dbReference>
<evidence type="ECO:0000313" key="8">
    <source>
        <dbReference type="Proteomes" id="UP001254608"/>
    </source>
</evidence>
<dbReference type="InterPro" id="IPR001706">
    <property type="entry name" value="Ribosomal_bL35"/>
</dbReference>
<dbReference type="Pfam" id="PF01632">
    <property type="entry name" value="Ribosomal_L35p"/>
    <property type="match status" value="1"/>
</dbReference>
<dbReference type="GO" id="GO:0005840">
    <property type="term" value="C:ribosome"/>
    <property type="evidence" value="ECO:0007669"/>
    <property type="project" value="UniProtKB-KW"/>
</dbReference>
<keyword evidence="3 4" id="KW-0687">Ribonucleoprotein</keyword>
<feature type="compositionally biased region" description="Basic residues" evidence="6">
    <location>
        <begin position="10"/>
        <end position="23"/>
    </location>
</feature>